<dbReference type="AlphaFoldDB" id="A0A7G9WHT3"/>
<dbReference type="PANTHER" id="PTHR40044">
    <property type="entry name" value="INTEGRAL MEMBRANE PROTEIN-RELATED"/>
    <property type="match status" value="1"/>
</dbReference>
<proteinExistence type="predicted"/>
<feature type="transmembrane region" description="Helical" evidence="1">
    <location>
        <begin position="76"/>
        <end position="96"/>
    </location>
</feature>
<dbReference type="KEGG" id="caml:H6X83_00830"/>
<keyword evidence="1" id="KW-1133">Transmembrane helix</keyword>
<feature type="transmembrane region" description="Helical" evidence="1">
    <location>
        <begin position="142"/>
        <end position="169"/>
    </location>
</feature>
<dbReference type="PIRSF" id="PIRSF031501">
    <property type="entry name" value="QueT"/>
    <property type="match status" value="1"/>
</dbReference>
<dbReference type="Proteomes" id="UP000516046">
    <property type="component" value="Chromosome"/>
</dbReference>
<dbReference type="InterPro" id="IPR010387">
    <property type="entry name" value="QueT"/>
</dbReference>
<organism evidence="2 3">
    <name type="scientific">Caproicibacterium amylolyticum</name>
    <dbReference type="NCBI Taxonomy" id="2766537"/>
    <lineage>
        <taxon>Bacteria</taxon>
        <taxon>Bacillati</taxon>
        <taxon>Bacillota</taxon>
        <taxon>Clostridia</taxon>
        <taxon>Eubacteriales</taxon>
        <taxon>Oscillospiraceae</taxon>
        <taxon>Caproicibacterium</taxon>
    </lineage>
</organism>
<sequence>MQNKKMPVLYLAQAGVIAAIYVVLTFLANALGIGSMAIQFRFSEILTILPVLTPAAIPGLAVGCFLGNLATSPLGPVDWVFGTAATLLGALLCYALRNFKWKGLPIASSLMAVVSNMVIVSFEITCLGNGTTLSFANFGMKAFLLTALSVGIGELVMCSAAGLVLYHALERSHAAQRLFAAH</sequence>
<evidence type="ECO:0000313" key="2">
    <source>
        <dbReference type="EMBL" id="QNO18245.1"/>
    </source>
</evidence>
<dbReference type="RefSeq" id="WP_212507310.1">
    <property type="nucleotide sequence ID" value="NZ_CP060696.1"/>
</dbReference>
<evidence type="ECO:0000313" key="3">
    <source>
        <dbReference type="Proteomes" id="UP000516046"/>
    </source>
</evidence>
<dbReference type="PANTHER" id="PTHR40044:SF1">
    <property type="entry name" value="INTEGRAL MEMBRANE PROTEIN"/>
    <property type="match status" value="1"/>
</dbReference>
<accession>A0A7G9WHT3</accession>
<reference evidence="2 3" key="1">
    <citation type="submission" date="2020-08" db="EMBL/GenBank/DDBJ databases">
        <authorList>
            <person name="Ren C."/>
            <person name="Gu Y."/>
            <person name="Xu Y."/>
        </authorList>
    </citation>
    <scope>NUCLEOTIDE SEQUENCE [LARGE SCALE GENOMIC DNA]</scope>
    <source>
        <strain evidence="2 3">LBM18003</strain>
    </source>
</reference>
<name>A0A7G9WHT3_9FIRM</name>
<keyword evidence="1" id="KW-0472">Membrane</keyword>
<dbReference type="Gene3D" id="1.10.1760.20">
    <property type="match status" value="1"/>
</dbReference>
<protein>
    <submittedName>
        <fullName evidence="2">QueT transporter family protein</fullName>
    </submittedName>
</protein>
<keyword evidence="3" id="KW-1185">Reference proteome</keyword>
<feature type="transmembrane region" description="Helical" evidence="1">
    <location>
        <begin position="45"/>
        <end position="70"/>
    </location>
</feature>
<dbReference type="Pfam" id="PF06177">
    <property type="entry name" value="QueT"/>
    <property type="match status" value="1"/>
</dbReference>
<gene>
    <name evidence="2" type="ORF">H6X83_00830</name>
</gene>
<feature type="transmembrane region" description="Helical" evidence="1">
    <location>
        <begin position="12"/>
        <end position="33"/>
    </location>
</feature>
<dbReference type="EMBL" id="CP060696">
    <property type="protein sequence ID" value="QNO18245.1"/>
    <property type="molecule type" value="Genomic_DNA"/>
</dbReference>
<evidence type="ECO:0000256" key="1">
    <source>
        <dbReference type="SAM" id="Phobius"/>
    </source>
</evidence>
<feature type="transmembrane region" description="Helical" evidence="1">
    <location>
        <begin position="103"/>
        <end position="122"/>
    </location>
</feature>
<keyword evidence="1" id="KW-0812">Transmembrane</keyword>